<proteinExistence type="predicted"/>
<dbReference type="Proteomes" id="UP001221411">
    <property type="component" value="Unassembled WGS sequence"/>
</dbReference>
<name>A0ABT5EZV2_9BACT</name>
<dbReference type="EMBL" id="JAQNDO010000001">
    <property type="protein sequence ID" value="MDC0747358.1"/>
    <property type="molecule type" value="Genomic_DNA"/>
</dbReference>
<gene>
    <name evidence="1" type="ORF">POL67_38870</name>
</gene>
<protein>
    <submittedName>
        <fullName evidence="1">Uncharacterized protein</fullName>
    </submittedName>
</protein>
<evidence type="ECO:0000313" key="2">
    <source>
        <dbReference type="Proteomes" id="UP001221411"/>
    </source>
</evidence>
<organism evidence="1 2">
    <name type="scientific">Polyangium mundeleinium</name>
    <dbReference type="NCBI Taxonomy" id="2995306"/>
    <lineage>
        <taxon>Bacteria</taxon>
        <taxon>Pseudomonadati</taxon>
        <taxon>Myxococcota</taxon>
        <taxon>Polyangia</taxon>
        <taxon>Polyangiales</taxon>
        <taxon>Polyangiaceae</taxon>
        <taxon>Polyangium</taxon>
    </lineage>
</organism>
<dbReference type="RefSeq" id="WP_271925780.1">
    <property type="nucleotide sequence ID" value="NZ_JAQNDO010000001.1"/>
</dbReference>
<reference evidence="1 2" key="1">
    <citation type="submission" date="2022-11" db="EMBL/GenBank/DDBJ databases">
        <title>Minimal conservation of predation-associated metabolite biosynthetic gene clusters underscores biosynthetic potential of Myxococcota including descriptions for ten novel species: Archangium lansinium sp. nov., Myxococcus landrumus sp. nov., Nannocystis bai.</title>
        <authorList>
            <person name="Ahearne A."/>
            <person name="Stevens C."/>
            <person name="Dowd S."/>
        </authorList>
    </citation>
    <scope>NUCLEOTIDE SEQUENCE [LARGE SCALE GENOMIC DNA]</scope>
    <source>
        <strain evidence="1 2">RJM3</strain>
    </source>
</reference>
<comment type="caution">
    <text evidence="1">The sequence shown here is derived from an EMBL/GenBank/DDBJ whole genome shotgun (WGS) entry which is preliminary data.</text>
</comment>
<accession>A0ABT5EZV2</accession>
<evidence type="ECO:0000313" key="1">
    <source>
        <dbReference type="EMBL" id="MDC0747358.1"/>
    </source>
</evidence>
<keyword evidence="2" id="KW-1185">Reference proteome</keyword>
<sequence>MSRSRVRERERVRATVHTTDPAALAAYAGALRPVVASLRTLVEDATAAPSKRVHARAFLRREILRGIRELEARIDAAAPPAP</sequence>